<dbReference type="GO" id="GO:0016985">
    <property type="term" value="F:mannan endo-1,4-beta-mannosidase activity"/>
    <property type="evidence" value="ECO:0007669"/>
    <property type="project" value="InterPro"/>
</dbReference>
<proteinExistence type="inferred from homology"/>
<feature type="active site" description="Nucleophile" evidence="4">
    <location>
        <position position="444"/>
    </location>
</feature>
<feature type="active site" description="Proton donor" evidence="4">
    <location>
        <position position="330"/>
    </location>
</feature>
<dbReference type="PANTHER" id="PTHR40079:SF4">
    <property type="entry name" value="GH26 DOMAIN-CONTAINING PROTEIN-RELATED"/>
    <property type="match status" value="1"/>
</dbReference>
<dbReference type="EMBL" id="MBEW02000017">
    <property type="protein sequence ID" value="RDY20928.1"/>
    <property type="molecule type" value="Genomic_DNA"/>
</dbReference>
<keyword evidence="5" id="KW-0732">Signal</keyword>
<keyword evidence="2 4" id="KW-0378">Hydrolase</keyword>
<feature type="domain" description="GH26" evidence="6">
    <location>
        <begin position="190"/>
        <end position="504"/>
    </location>
</feature>
<dbReference type="InterPro" id="IPR000805">
    <property type="entry name" value="Glyco_hydro_26"/>
</dbReference>
<dbReference type="RefSeq" id="WP_068913189.1">
    <property type="nucleotide sequence ID" value="NZ_MBEW02000017.1"/>
</dbReference>
<comment type="caution">
    <text evidence="7">The sequence shown here is derived from an EMBL/GenBank/DDBJ whole genome shotgun (WGS) entry which is preliminary data.</text>
</comment>
<dbReference type="InterPro" id="IPR017853">
    <property type="entry name" value="GH"/>
</dbReference>
<feature type="chain" id="PRO_5038412209" description="GH26 domain-containing protein" evidence="5">
    <location>
        <begin position="27"/>
        <end position="548"/>
    </location>
</feature>
<evidence type="ECO:0000256" key="1">
    <source>
        <dbReference type="ARBA" id="ARBA00007754"/>
    </source>
</evidence>
<accession>A0A371IKA9</accession>
<evidence type="ECO:0000256" key="2">
    <source>
        <dbReference type="ARBA" id="ARBA00022801"/>
    </source>
</evidence>
<dbReference type="GO" id="GO:0006080">
    <property type="term" value="P:substituted mannan metabolic process"/>
    <property type="evidence" value="ECO:0007669"/>
    <property type="project" value="InterPro"/>
</dbReference>
<feature type="signal peptide" evidence="5">
    <location>
        <begin position="1"/>
        <end position="26"/>
    </location>
</feature>
<dbReference type="InterPro" id="IPR022790">
    <property type="entry name" value="GH26_dom"/>
</dbReference>
<dbReference type="STRING" id="1871336.BBG48_09790"/>
<dbReference type="PROSITE" id="PS51764">
    <property type="entry name" value="GH26"/>
    <property type="match status" value="1"/>
</dbReference>
<keyword evidence="8" id="KW-1185">Reference proteome</keyword>
<comment type="similarity">
    <text evidence="1 4">Belongs to the glycosyl hydrolase 26 family.</text>
</comment>
<dbReference type="SUPFAM" id="SSF51445">
    <property type="entry name" value="(Trans)glycosidases"/>
    <property type="match status" value="1"/>
</dbReference>
<protein>
    <recommendedName>
        <fullName evidence="6">GH26 domain-containing protein</fullName>
    </recommendedName>
</protein>
<keyword evidence="3 4" id="KW-0326">Glycosidase</keyword>
<evidence type="ECO:0000259" key="6">
    <source>
        <dbReference type="PROSITE" id="PS51764"/>
    </source>
</evidence>
<evidence type="ECO:0000313" key="7">
    <source>
        <dbReference type="EMBL" id="RDY20928.1"/>
    </source>
</evidence>
<dbReference type="Proteomes" id="UP000093352">
    <property type="component" value="Unassembled WGS sequence"/>
</dbReference>
<dbReference type="PANTHER" id="PTHR40079">
    <property type="entry name" value="MANNAN ENDO-1,4-BETA-MANNOSIDASE E-RELATED"/>
    <property type="match status" value="1"/>
</dbReference>
<sequence length="548" mass="63415">MKNFYKHFKKISLFCFLTLTFTLSSGFTEQEIEIRPINDYTSLLINHYDGYSMQMPSSSKITLNDSHYVTEIDFNNVNIKIFLDDLTTSYASYLNYSLKGIRQSQNEHIITYDGNTYLGSKAAHEISFYRSKLKTVNDDKNNYMILFIQLDNTKALTFMVKSSDAINKKMLLPMLASLNFDQSKIANFPTKVPSVYKLVNGELKGAQNLSDRTKKFYKDYFLSPDRAWGIFVDEFWINGKVGSIEREIDHNFSFMLLYHHLSSSNKYVTDAIDYCIRTEKYLELTLQYEVADGKNQIYGILNGEYDEFLTEMAQIVAQSEQPTIFRIANEMNGDWCAYSAYNTGLDADIYKMAYNHIYNIFEKEGANKNVLYVFNPNGKNFPDFKYNDESMYRPDYKKYQLVGLTLYNTGNYYKDEHFVDFDTLYKGLYNSVEQNYDKPMMITEFACAVAGGDKVAWTQNMFNSIKNYPKIKVAIWFHGVDKDADGNRARIYLIDEPRQTLNVFKNNIGSGSNNIYKGIAQNYSTIPSNDAHSSSSQNVYSSEFVFSK</sequence>
<evidence type="ECO:0000256" key="5">
    <source>
        <dbReference type="SAM" id="SignalP"/>
    </source>
</evidence>
<reference evidence="7 8" key="1">
    <citation type="journal article" date="2016" name="Genome Announc.">
        <title>Draft Genome Sequence of Criibacterium bergeronii gen. nov., sp. nov., Strain CCRI-22567T, Isolated from a Vaginal Sample from a Woman with Bacterial Vaginosis.</title>
        <authorList>
            <person name="Maheux A.F."/>
            <person name="Berube E."/>
            <person name="Boudreau D.K."/>
            <person name="Raymond F."/>
            <person name="Corbeil J."/>
            <person name="Roy P.H."/>
            <person name="Boissinot M."/>
            <person name="Omar R.F."/>
        </authorList>
    </citation>
    <scope>NUCLEOTIDE SEQUENCE [LARGE SCALE GENOMIC DNA]</scope>
    <source>
        <strain evidence="7 8">CCRI-22567</strain>
    </source>
</reference>
<name>A0A371IKA9_9FIRM</name>
<evidence type="ECO:0000256" key="4">
    <source>
        <dbReference type="PROSITE-ProRule" id="PRU01100"/>
    </source>
</evidence>
<evidence type="ECO:0000313" key="8">
    <source>
        <dbReference type="Proteomes" id="UP000093352"/>
    </source>
</evidence>
<evidence type="ECO:0000256" key="3">
    <source>
        <dbReference type="ARBA" id="ARBA00023295"/>
    </source>
</evidence>
<dbReference type="AlphaFoldDB" id="A0A371IKA9"/>
<dbReference type="Gene3D" id="3.20.20.80">
    <property type="entry name" value="Glycosidases"/>
    <property type="match status" value="1"/>
</dbReference>
<organism evidence="7 8">
    <name type="scientific">Criibacterium bergeronii</name>
    <dbReference type="NCBI Taxonomy" id="1871336"/>
    <lineage>
        <taxon>Bacteria</taxon>
        <taxon>Bacillati</taxon>
        <taxon>Bacillota</taxon>
        <taxon>Clostridia</taxon>
        <taxon>Peptostreptococcales</taxon>
        <taxon>Filifactoraceae</taxon>
        <taxon>Criibacterium</taxon>
    </lineage>
</organism>
<gene>
    <name evidence="7" type="ORF">BBG48_007645</name>
</gene>